<dbReference type="InterPro" id="IPR021560">
    <property type="entry name" value="DUF3021"/>
</dbReference>
<keyword evidence="1" id="KW-0472">Membrane</keyword>
<organism evidence="2 3">
    <name type="scientific">Anaerotruncus massiliensis</name>
    <name type="common">ex Liu et al. 2021</name>
    <dbReference type="NCBI Taxonomy" id="2321404"/>
    <lineage>
        <taxon>Bacteria</taxon>
        <taxon>Bacillati</taxon>
        <taxon>Bacillota</taxon>
        <taxon>Clostridia</taxon>
        <taxon>Eubacteriales</taxon>
        <taxon>Oscillospiraceae</taxon>
        <taxon>Anaerotruncus</taxon>
    </lineage>
</organism>
<keyword evidence="1" id="KW-0812">Transmembrane</keyword>
<protein>
    <submittedName>
        <fullName evidence="2">DUF3021 family protein</fullName>
    </submittedName>
</protein>
<feature type="transmembrane region" description="Helical" evidence="1">
    <location>
        <begin position="45"/>
        <end position="66"/>
    </location>
</feature>
<dbReference type="Pfam" id="PF11457">
    <property type="entry name" value="DUF3021"/>
    <property type="match status" value="1"/>
</dbReference>
<keyword evidence="3" id="KW-1185">Reference proteome</keyword>
<comment type="caution">
    <text evidence="2">The sequence shown here is derived from an EMBL/GenBank/DDBJ whole genome shotgun (WGS) entry which is preliminary data.</text>
</comment>
<evidence type="ECO:0000313" key="3">
    <source>
        <dbReference type="Proteomes" id="UP000276301"/>
    </source>
</evidence>
<sequence length="145" mass="16700">MDYRLLGRAMSYKTLMLMYFASGVFLLMLWDLVWAREGAASMTTLWQVFLLAVLLSGAHFCCYEEGILPRVPARVKRVLHLVVTYLVVLAELFLFGWAPRPTFGIVLAATGIFLAAYAALWLAFYVYYRAQKELLNERLERYKNA</sequence>
<accession>A0A498D0B0</accession>
<name>A0A498D0B0_9FIRM</name>
<dbReference type="EMBL" id="RCHT01000012">
    <property type="protein sequence ID" value="RLL10825.1"/>
    <property type="molecule type" value="Genomic_DNA"/>
</dbReference>
<keyword evidence="1" id="KW-1133">Transmembrane helix</keyword>
<feature type="transmembrane region" description="Helical" evidence="1">
    <location>
        <begin position="78"/>
        <end position="97"/>
    </location>
</feature>
<gene>
    <name evidence="2" type="ORF">D4A47_08000</name>
</gene>
<dbReference type="Proteomes" id="UP000276301">
    <property type="component" value="Unassembled WGS sequence"/>
</dbReference>
<feature type="transmembrane region" description="Helical" evidence="1">
    <location>
        <begin position="103"/>
        <end position="128"/>
    </location>
</feature>
<evidence type="ECO:0000313" key="2">
    <source>
        <dbReference type="EMBL" id="RLL10825.1"/>
    </source>
</evidence>
<dbReference type="AlphaFoldDB" id="A0A498D0B0"/>
<proteinExistence type="predicted"/>
<evidence type="ECO:0000256" key="1">
    <source>
        <dbReference type="SAM" id="Phobius"/>
    </source>
</evidence>
<reference evidence="2 3" key="1">
    <citation type="submission" date="2018-10" db="EMBL/GenBank/DDBJ databases">
        <title>Anaerotruncus faecis sp. nov., isolated from human feces.</title>
        <authorList>
            <person name="Wang Y.-J."/>
        </authorList>
    </citation>
    <scope>NUCLEOTIDE SEQUENCE [LARGE SCALE GENOMIC DNA]</scope>
    <source>
        <strain evidence="2 3">22A2-44</strain>
    </source>
</reference>
<dbReference type="RefSeq" id="WP_101549095.1">
    <property type="nucleotide sequence ID" value="NZ_DBFBJK010000394.1"/>
</dbReference>